<dbReference type="InterPro" id="IPR002772">
    <property type="entry name" value="Glyco_hydro_3_C"/>
</dbReference>
<evidence type="ECO:0000256" key="5">
    <source>
        <dbReference type="ARBA" id="ARBA00022801"/>
    </source>
</evidence>
<keyword evidence="6" id="KW-0326">Glycosidase</keyword>
<dbReference type="PRINTS" id="PR00133">
    <property type="entry name" value="GLHYDRLASE3"/>
</dbReference>
<dbReference type="PANTHER" id="PTHR30620">
    <property type="entry name" value="PERIPLASMIC BETA-GLUCOSIDASE-RELATED"/>
    <property type="match status" value="1"/>
</dbReference>
<proteinExistence type="inferred from homology"/>
<gene>
    <name evidence="9" type="ORF">AXK11_06620</name>
</gene>
<keyword evidence="4" id="KW-0732">Signal</keyword>
<dbReference type="SUPFAM" id="SSF52279">
    <property type="entry name" value="Beta-D-glucan exohydrolase, C-terminal domain"/>
    <property type="match status" value="1"/>
</dbReference>
<dbReference type="InterPro" id="IPR001764">
    <property type="entry name" value="Glyco_hydro_3_N"/>
</dbReference>
<dbReference type="InterPro" id="IPR017853">
    <property type="entry name" value="GH"/>
</dbReference>
<evidence type="ECO:0000313" key="9">
    <source>
        <dbReference type="EMBL" id="KXU35347.1"/>
    </source>
</evidence>
<comment type="catalytic activity">
    <reaction evidence="1">
        <text>Hydrolysis of terminal, non-reducing beta-D-glucosyl residues with release of beta-D-glucose.</text>
        <dbReference type="EC" id="3.2.1.21"/>
    </reaction>
</comment>
<dbReference type="Gene3D" id="3.40.50.1700">
    <property type="entry name" value="Glycoside hydrolase family 3 C-terminal domain"/>
    <property type="match status" value="1"/>
</dbReference>
<feature type="domain" description="Glycoside hydrolase family 3 C-terminal" evidence="8">
    <location>
        <begin position="455"/>
        <end position="640"/>
    </location>
</feature>
<dbReference type="Proteomes" id="UP000070058">
    <property type="component" value="Unassembled WGS sequence"/>
</dbReference>
<protein>
    <recommendedName>
        <fullName evidence="3">beta-glucosidase</fullName>
        <ecNumber evidence="3">3.2.1.21</ecNumber>
    </recommendedName>
</protein>
<comment type="similarity">
    <text evidence="2">Belongs to the glycosyl hydrolase 3 family.</text>
</comment>
<reference evidence="10" key="1">
    <citation type="submission" date="2016-02" db="EMBL/GenBank/DDBJ databases">
        <authorList>
            <person name="Sanders J.G."/>
            <person name="Lin J.Y."/>
            <person name="Wertz J.T."/>
            <person name="Russell J.A."/>
            <person name="Moreau C.S."/>
            <person name="Powell S."/>
        </authorList>
    </citation>
    <scope>NUCLEOTIDE SEQUENCE [LARGE SCALE GENOMIC DNA]</scope>
    <source>
        <strain evidence="10">CAG34</strain>
    </source>
</reference>
<sequence length="644" mass="70733">MFFQEVVAQPEQQPEIGSRSIPILTVDGLRFRDLNRNERIDPYEDWRLSAEERSADLVSQMSLAEKVGTMLHGTVQFAEGQYDLDGTRRLLLEKHITSAITRLEIEPSELARQNNSLQELAEEGRLGIPLTLSSDPRNYLRWGAYRAAPVISMWPEPLGLASIGDLEIVRRLGEIVRLEYRAVGIHMALSPMADLATEPRWGRISATFGEEPERVRDLVRAYVEGIQGGRSGPSYDGVISVVKHWAGYGAAVEQGFDGHMAYGRWSGFPGGAFEKHLQAFEGAFEVQAAGVMPTYTILRDFVYEGHPMEPVGGGFNSYLLGDLLRSRYGFTGMILSDWGITEDCNCECMGGVNRDVMGGTPWGMEKASKLERYVKAVEAGVDQLGGSEEPEYLIEAVERGLLEEGRLDVSVRRILLDKFRIGLFENPYVSPEEALTVTSNPEAQAAGLAAQQYSLVLLKNEGALLPLRITGESGQTAAPRIYFLGVELDAAAVEARGLKVVTDPAQADLAIVRLKAPREVLHPDSRFGRSMAEGNLAFEAGQKDFDELASLAARGVPVIASVNLERPAVLTALLPHVRALFGDFGITHEAFLDVVLGKSEPKGRLPFELPSSMAAVEAQSSDVPHDSERPLFPIGFGFRYEGQR</sequence>
<dbReference type="Pfam" id="PF01915">
    <property type="entry name" value="Glyco_hydro_3_C"/>
    <property type="match status" value="1"/>
</dbReference>
<dbReference type="Gene3D" id="3.20.20.300">
    <property type="entry name" value="Glycoside hydrolase, family 3, N-terminal domain"/>
    <property type="match status" value="1"/>
</dbReference>
<dbReference type="EMBL" id="LSZQ01000050">
    <property type="protein sequence ID" value="KXU35347.1"/>
    <property type="molecule type" value="Genomic_DNA"/>
</dbReference>
<evidence type="ECO:0000259" key="8">
    <source>
        <dbReference type="Pfam" id="PF01915"/>
    </source>
</evidence>
<evidence type="ECO:0000256" key="6">
    <source>
        <dbReference type="ARBA" id="ARBA00023295"/>
    </source>
</evidence>
<evidence type="ECO:0000313" key="10">
    <source>
        <dbReference type="Proteomes" id="UP000070058"/>
    </source>
</evidence>
<dbReference type="GO" id="GO:0009251">
    <property type="term" value="P:glucan catabolic process"/>
    <property type="evidence" value="ECO:0007669"/>
    <property type="project" value="TreeGrafter"/>
</dbReference>
<dbReference type="InterPro" id="IPR036881">
    <property type="entry name" value="Glyco_hydro_3_C_sf"/>
</dbReference>
<dbReference type="AlphaFoldDB" id="A0A139SLC4"/>
<accession>A0A139SLC4</accession>
<dbReference type="InterPro" id="IPR036962">
    <property type="entry name" value="Glyco_hydro_3_N_sf"/>
</dbReference>
<dbReference type="PANTHER" id="PTHR30620:SF16">
    <property type="entry name" value="LYSOSOMAL BETA GLUCOSIDASE"/>
    <property type="match status" value="1"/>
</dbReference>
<keyword evidence="5" id="KW-0378">Hydrolase</keyword>
<evidence type="ECO:0000256" key="4">
    <source>
        <dbReference type="ARBA" id="ARBA00022729"/>
    </source>
</evidence>
<dbReference type="InterPro" id="IPR051915">
    <property type="entry name" value="Cellulose_Degrad_GH3"/>
</dbReference>
<evidence type="ECO:0000256" key="2">
    <source>
        <dbReference type="ARBA" id="ARBA00005336"/>
    </source>
</evidence>
<dbReference type="STRING" id="1548207.AXK11_06620"/>
<name>A0A139SLC4_9BACT</name>
<comment type="caution">
    <text evidence="9">The sequence shown here is derived from an EMBL/GenBank/DDBJ whole genome shotgun (WGS) entry which is preliminary data.</text>
</comment>
<dbReference type="EC" id="3.2.1.21" evidence="3"/>
<evidence type="ECO:0000256" key="1">
    <source>
        <dbReference type="ARBA" id="ARBA00000448"/>
    </source>
</evidence>
<dbReference type="SUPFAM" id="SSF51445">
    <property type="entry name" value="(Trans)glycosidases"/>
    <property type="match status" value="1"/>
</dbReference>
<evidence type="ECO:0000259" key="7">
    <source>
        <dbReference type="Pfam" id="PF00933"/>
    </source>
</evidence>
<dbReference type="GO" id="GO:0008422">
    <property type="term" value="F:beta-glucosidase activity"/>
    <property type="evidence" value="ECO:0007669"/>
    <property type="project" value="UniProtKB-EC"/>
</dbReference>
<keyword evidence="10" id="KW-1185">Reference proteome</keyword>
<organism evidence="9 10">
    <name type="scientific">Cephaloticoccus primus</name>
    <dbReference type="NCBI Taxonomy" id="1548207"/>
    <lineage>
        <taxon>Bacteria</taxon>
        <taxon>Pseudomonadati</taxon>
        <taxon>Verrucomicrobiota</taxon>
        <taxon>Opitutia</taxon>
        <taxon>Opitutales</taxon>
        <taxon>Opitutaceae</taxon>
        <taxon>Cephaloticoccus</taxon>
    </lineage>
</organism>
<feature type="domain" description="Glycoside hydrolase family 3 N-terminal" evidence="7">
    <location>
        <begin position="85"/>
        <end position="415"/>
    </location>
</feature>
<evidence type="ECO:0000256" key="3">
    <source>
        <dbReference type="ARBA" id="ARBA00012744"/>
    </source>
</evidence>
<dbReference type="Pfam" id="PF00933">
    <property type="entry name" value="Glyco_hydro_3"/>
    <property type="match status" value="1"/>
</dbReference>